<keyword evidence="7 9" id="KW-1133">Transmembrane helix</keyword>
<evidence type="ECO:0000256" key="8">
    <source>
        <dbReference type="ARBA" id="ARBA00023136"/>
    </source>
</evidence>
<feature type="transmembrane region" description="Helical" evidence="9">
    <location>
        <begin position="223"/>
        <end position="246"/>
    </location>
</feature>
<evidence type="ECO:0000259" key="11">
    <source>
        <dbReference type="PROSITE" id="PS50929"/>
    </source>
</evidence>
<dbReference type="Pfam" id="PF00005">
    <property type="entry name" value="ABC_tran"/>
    <property type="match status" value="1"/>
</dbReference>
<evidence type="ECO:0000256" key="5">
    <source>
        <dbReference type="ARBA" id="ARBA00022741"/>
    </source>
</evidence>
<keyword evidence="6 12" id="KW-0067">ATP-binding</keyword>
<comment type="subcellular location">
    <subcellularLocation>
        <location evidence="1">Cell membrane</location>
        <topology evidence="1">Multi-pass membrane protein</topology>
    </subcellularLocation>
</comment>
<dbReference type="SUPFAM" id="SSF52540">
    <property type="entry name" value="P-loop containing nucleoside triphosphate hydrolases"/>
    <property type="match status" value="1"/>
</dbReference>
<evidence type="ECO:0000256" key="4">
    <source>
        <dbReference type="ARBA" id="ARBA00022692"/>
    </source>
</evidence>
<dbReference type="SMART" id="SM00382">
    <property type="entry name" value="AAA"/>
    <property type="match status" value="1"/>
</dbReference>
<dbReference type="Gene3D" id="3.40.50.300">
    <property type="entry name" value="P-loop containing nucleotide triphosphate hydrolases"/>
    <property type="match status" value="1"/>
</dbReference>
<organism evidence="12 13">
    <name type="scientific">Microvirga thermotolerans</name>
    <dbReference type="NCBI Taxonomy" id="2651334"/>
    <lineage>
        <taxon>Bacteria</taxon>
        <taxon>Pseudomonadati</taxon>
        <taxon>Pseudomonadota</taxon>
        <taxon>Alphaproteobacteria</taxon>
        <taxon>Hyphomicrobiales</taxon>
        <taxon>Methylobacteriaceae</taxon>
        <taxon>Microvirga</taxon>
    </lineage>
</organism>
<evidence type="ECO:0000256" key="2">
    <source>
        <dbReference type="ARBA" id="ARBA00005417"/>
    </source>
</evidence>
<feature type="domain" description="ABC transporter" evidence="10">
    <location>
        <begin position="410"/>
        <end position="604"/>
    </location>
</feature>
<keyword evidence="4 9" id="KW-0812">Transmembrane</keyword>
<accession>A0A5P9JVJ8</accession>
<dbReference type="InterPro" id="IPR036640">
    <property type="entry name" value="ABC1_TM_sf"/>
</dbReference>
<sequence>MTADGNGAGRAACPDCRRGAKSMYLQTTAPAVEPAQRGRARLVRTISADNGALAFLRDVWLLARPYWQSEEKAYARRMLALLLAIKFATIWICVQQNHWYADFYAAIESRELGRFLKEVGIFGLIATGFVGSLVYSHWVAESLKLRWRDWLVRRYTEDWLSNRAYYRLQLGETEAVNPDQRIVEDLGLFAGQTVNLVVGFLDVSVSLCAFTAILWGLSGTITVAGISVAGYMVFAVFGYTFLASWLTHLIGHPLARLHTANQNLESDFRFGLVRLRENAETVAFYRGEMREAALLDERWGKVVRNFWGILRRERSIAWFSHSHGQFSIVLPFLLAAPRYFSGQIAFAQVMQIAAACGAVQSCLNFFITSYGQIAQWRATTDRLTTFRAQLDGARETPSSAVETTQGGDRLAVRGLDLLLPSCAPLVTGLDLSVAAGEAVLIKGSSGAGKSTMLRAIAGLWPYARGQVSFMEGDVFFVPQKPYLPLGTLRQAALYPSAEASDDEIREALAAARLAHLAGRLDEVDHWSHRLSGGEQQRLAFARLLLARPATVFLDEATSALDEETERHLYTLLREAPWKPTILSIGHRSTLDRFHDRTFELKSAA</sequence>
<dbReference type="AlphaFoldDB" id="A0A5P9JVJ8"/>
<name>A0A5P9JVJ8_9HYPH</name>
<feature type="domain" description="ABC transmembrane type-1" evidence="11">
    <location>
        <begin position="119"/>
        <end position="375"/>
    </location>
</feature>
<dbReference type="GO" id="GO:0005524">
    <property type="term" value="F:ATP binding"/>
    <property type="evidence" value="ECO:0007669"/>
    <property type="project" value="UniProtKB-KW"/>
</dbReference>
<proteinExistence type="inferred from homology"/>
<gene>
    <name evidence="12" type="ORF">GDR74_10515</name>
</gene>
<evidence type="ECO:0000313" key="13">
    <source>
        <dbReference type="Proteomes" id="UP000325614"/>
    </source>
</evidence>
<dbReference type="InterPro" id="IPR050835">
    <property type="entry name" value="ABC_transporter_sub-D"/>
</dbReference>
<dbReference type="PROSITE" id="PS50893">
    <property type="entry name" value="ABC_TRANSPORTER_2"/>
    <property type="match status" value="1"/>
</dbReference>
<dbReference type="GO" id="GO:0005886">
    <property type="term" value="C:plasma membrane"/>
    <property type="evidence" value="ECO:0007669"/>
    <property type="project" value="UniProtKB-SubCell"/>
</dbReference>
<dbReference type="Gene3D" id="1.20.1560.10">
    <property type="entry name" value="ABC transporter type 1, transmembrane domain"/>
    <property type="match status" value="1"/>
</dbReference>
<keyword evidence="8 9" id="KW-0472">Membrane</keyword>
<protein>
    <submittedName>
        <fullName evidence="12">ATP-binding cassette domain-containing protein</fullName>
    </submittedName>
</protein>
<evidence type="ECO:0000256" key="6">
    <source>
        <dbReference type="ARBA" id="ARBA00022840"/>
    </source>
</evidence>
<dbReference type="GO" id="GO:0140359">
    <property type="term" value="F:ABC-type transporter activity"/>
    <property type="evidence" value="ECO:0007669"/>
    <property type="project" value="InterPro"/>
</dbReference>
<dbReference type="InterPro" id="IPR011527">
    <property type="entry name" value="ABC1_TM_dom"/>
</dbReference>
<dbReference type="CDD" id="cd03223">
    <property type="entry name" value="ABCD_peroxisomal_ALDP"/>
    <property type="match status" value="1"/>
</dbReference>
<dbReference type="Proteomes" id="UP000325614">
    <property type="component" value="Chromosome"/>
</dbReference>
<comment type="similarity">
    <text evidence="2">Belongs to the ABC transporter superfamily.</text>
</comment>
<keyword evidence="5" id="KW-0547">Nucleotide-binding</keyword>
<keyword evidence="13" id="KW-1185">Reference proteome</keyword>
<dbReference type="PANTHER" id="PTHR11384">
    <property type="entry name" value="ATP-BINDING CASSETTE, SUB-FAMILY D MEMBER"/>
    <property type="match status" value="1"/>
</dbReference>
<reference evidence="12 13" key="1">
    <citation type="submission" date="2019-10" db="EMBL/GenBank/DDBJ databases">
        <title>Isolation, Identification of Microvirga thermotolerans HR1, a novel thermophilic bacterium and Comparative Genomics of the genus Microvirga.</title>
        <authorList>
            <person name="Li J."/>
            <person name="Zhang W."/>
            <person name="Lin M."/>
            <person name="Wang J."/>
        </authorList>
    </citation>
    <scope>NUCLEOTIDE SEQUENCE [LARGE SCALE GENOMIC DNA]</scope>
    <source>
        <strain evidence="12 13">HR1</strain>
    </source>
</reference>
<evidence type="ECO:0000256" key="9">
    <source>
        <dbReference type="SAM" id="Phobius"/>
    </source>
</evidence>
<dbReference type="InterPro" id="IPR017871">
    <property type="entry name" value="ABC_transporter-like_CS"/>
</dbReference>
<dbReference type="EMBL" id="CP045423">
    <property type="protein sequence ID" value="QFU16627.1"/>
    <property type="molecule type" value="Genomic_DNA"/>
</dbReference>
<evidence type="ECO:0000256" key="3">
    <source>
        <dbReference type="ARBA" id="ARBA00022448"/>
    </source>
</evidence>
<dbReference type="PROSITE" id="PS50929">
    <property type="entry name" value="ABC_TM1F"/>
    <property type="match status" value="1"/>
</dbReference>
<dbReference type="GO" id="GO:0016887">
    <property type="term" value="F:ATP hydrolysis activity"/>
    <property type="evidence" value="ECO:0007669"/>
    <property type="project" value="InterPro"/>
</dbReference>
<dbReference type="KEGG" id="mico:GDR74_10515"/>
<feature type="transmembrane region" description="Helical" evidence="9">
    <location>
        <begin position="119"/>
        <end position="140"/>
    </location>
</feature>
<dbReference type="Pfam" id="PF06472">
    <property type="entry name" value="ABC_membrane_2"/>
    <property type="match status" value="1"/>
</dbReference>
<dbReference type="InterPro" id="IPR003593">
    <property type="entry name" value="AAA+_ATPase"/>
</dbReference>
<dbReference type="InterPro" id="IPR003439">
    <property type="entry name" value="ABC_transporter-like_ATP-bd"/>
</dbReference>
<feature type="transmembrane region" description="Helical" evidence="9">
    <location>
        <begin position="196"/>
        <end position="217"/>
    </location>
</feature>
<dbReference type="PROSITE" id="PS00211">
    <property type="entry name" value="ABC_TRANSPORTER_1"/>
    <property type="match status" value="1"/>
</dbReference>
<evidence type="ECO:0000256" key="1">
    <source>
        <dbReference type="ARBA" id="ARBA00004651"/>
    </source>
</evidence>
<evidence type="ECO:0000313" key="12">
    <source>
        <dbReference type="EMBL" id="QFU16627.1"/>
    </source>
</evidence>
<dbReference type="PANTHER" id="PTHR11384:SF59">
    <property type="entry name" value="LYSOSOMAL COBALAMIN TRANSPORTER ABCD4"/>
    <property type="match status" value="1"/>
</dbReference>
<dbReference type="SUPFAM" id="SSF90123">
    <property type="entry name" value="ABC transporter transmembrane region"/>
    <property type="match status" value="1"/>
</dbReference>
<evidence type="ECO:0000256" key="7">
    <source>
        <dbReference type="ARBA" id="ARBA00022989"/>
    </source>
</evidence>
<keyword evidence="3" id="KW-0813">Transport</keyword>
<dbReference type="InterPro" id="IPR027417">
    <property type="entry name" value="P-loop_NTPase"/>
</dbReference>
<evidence type="ECO:0000259" key="10">
    <source>
        <dbReference type="PROSITE" id="PS50893"/>
    </source>
</evidence>